<evidence type="ECO:0000256" key="9">
    <source>
        <dbReference type="ARBA" id="ARBA00040345"/>
    </source>
</evidence>
<organism evidence="11 12">
    <name type="scientific">Hyella patelloides LEGE 07179</name>
    <dbReference type="NCBI Taxonomy" id="945734"/>
    <lineage>
        <taxon>Bacteria</taxon>
        <taxon>Bacillati</taxon>
        <taxon>Cyanobacteriota</taxon>
        <taxon>Cyanophyceae</taxon>
        <taxon>Pleurocapsales</taxon>
        <taxon>Hyellaceae</taxon>
        <taxon>Hyella</taxon>
    </lineage>
</organism>
<evidence type="ECO:0000259" key="10">
    <source>
        <dbReference type="Pfam" id="PF00535"/>
    </source>
</evidence>
<dbReference type="PANTHER" id="PTHR43646">
    <property type="entry name" value="GLYCOSYLTRANSFERASE"/>
    <property type="match status" value="1"/>
</dbReference>
<keyword evidence="4 11" id="KW-0808">Transferase</keyword>
<dbReference type="AlphaFoldDB" id="A0A563VPV5"/>
<evidence type="ECO:0000256" key="7">
    <source>
        <dbReference type="ARBA" id="ARBA00037904"/>
    </source>
</evidence>
<evidence type="ECO:0000313" key="12">
    <source>
        <dbReference type="Proteomes" id="UP000320055"/>
    </source>
</evidence>
<dbReference type="GO" id="GO:0016757">
    <property type="term" value="F:glycosyltransferase activity"/>
    <property type="evidence" value="ECO:0007669"/>
    <property type="project" value="UniProtKB-KW"/>
</dbReference>
<protein>
    <recommendedName>
        <fullName evidence="9">4,4'-diaponeurosporenoate glycosyltransferase</fullName>
    </recommendedName>
</protein>
<keyword evidence="2" id="KW-1003">Cell membrane</keyword>
<dbReference type="CDD" id="cd02522">
    <property type="entry name" value="GT_2_like_a"/>
    <property type="match status" value="1"/>
</dbReference>
<evidence type="ECO:0000313" key="11">
    <source>
        <dbReference type="EMBL" id="VEP13440.1"/>
    </source>
</evidence>
<dbReference type="Pfam" id="PF00535">
    <property type="entry name" value="Glycos_transf_2"/>
    <property type="match status" value="1"/>
</dbReference>
<dbReference type="InterPro" id="IPR029044">
    <property type="entry name" value="Nucleotide-diphossugar_trans"/>
</dbReference>
<gene>
    <name evidence="11" type="ORF">H1P_20047</name>
</gene>
<evidence type="ECO:0000256" key="4">
    <source>
        <dbReference type="ARBA" id="ARBA00022679"/>
    </source>
</evidence>
<evidence type="ECO:0000256" key="5">
    <source>
        <dbReference type="ARBA" id="ARBA00023136"/>
    </source>
</evidence>
<evidence type="ECO:0000256" key="6">
    <source>
        <dbReference type="ARBA" id="ARBA00037281"/>
    </source>
</evidence>
<evidence type="ECO:0000256" key="2">
    <source>
        <dbReference type="ARBA" id="ARBA00022475"/>
    </source>
</evidence>
<keyword evidence="5" id="KW-0472">Membrane</keyword>
<dbReference type="EMBL" id="CAACVJ010000112">
    <property type="protein sequence ID" value="VEP13440.1"/>
    <property type="molecule type" value="Genomic_DNA"/>
</dbReference>
<keyword evidence="12" id="KW-1185">Reference proteome</keyword>
<dbReference type="SUPFAM" id="SSF53448">
    <property type="entry name" value="Nucleotide-diphospho-sugar transferases"/>
    <property type="match status" value="1"/>
</dbReference>
<sequence length="244" mass="28133">MEQMKHPNNPQITVIIPVFNEEAIIQNTLKQFKNYFDIEVLVVDGKSTDRTKEIVTQFSLNNKQIHLITSSKLSRATQMNYGAELATGDILLFLHADTILPNNFQLLIQYILQKKNIILGAFKLVINGQKKSLRLVEKMVNLRSRWLSLPYGDQGFFITKDNFNRLGGFTDLPIMEDFNFVQRAKRQGEIAIANAAVITSARRWQKLGVIRTTIINQLIIIGYYLKIHPDKLRAFYRSFNTKNT</sequence>
<dbReference type="Proteomes" id="UP000320055">
    <property type="component" value="Unassembled WGS sequence"/>
</dbReference>
<dbReference type="GO" id="GO:0005886">
    <property type="term" value="C:plasma membrane"/>
    <property type="evidence" value="ECO:0007669"/>
    <property type="project" value="UniProtKB-SubCell"/>
</dbReference>
<proteinExistence type="inferred from homology"/>
<comment type="similarity">
    <text evidence="8">Belongs to the glycosyltransferase 2 family. CrtQ subfamily.</text>
</comment>
<name>A0A563VPV5_9CYAN</name>
<comment type="subcellular location">
    <subcellularLocation>
        <location evidence="1">Cell membrane</location>
    </subcellularLocation>
</comment>
<dbReference type="InterPro" id="IPR001173">
    <property type="entry name" value="Glyco_trans_2-like"/>
</dbReference>
<dbReference type="PANTHER" id="PTHR43646:SF2">
    <property type="entry name" value="GLYCOSYLTRANSFERASE 2-LIKE DOMAIN-CONTAINING PROTEIN"/>
    <property type="match status" value="1"/>
</dbReference>
<keyword evidence="3" id="KW-0328">Glycosyltransferase</keyword>
<dbReference type="NCBIfam" id="TIGR04283">
    <property type="entry name" value="glyco_like_mftF"/>
    <property type="match status" value="1"/>
</dbReference>
<dbReference type="Gene3D" id="3.90.550.10">
    <property type="entry name" value="Spore Coat Polysaccharide Biosynthesis Protein SpsA, Chain A"/>
    <property type="match status" value="1"/>
</dbReference>
<evidence type="ECO:0000256" key="8">
    <source>
        <dbReference type="ARBA" id="ARBA00038120"/>
    </source>
</evidence>
<comment type="pathway">
    <text evidence="7">Carotenoid biosynthesis; staphyloxanthin biosynthesis; staphyloxanthin from farnesyl diphosphate: step 4/5.</text>
</comment>
<feature type="domain" description="Glycosyltransferase 2-like" evidence="10">
    <location>
        <begin position="13"/>
        <end position="145"/>
    </location>
</feature>
<evidence type="ECO:0000256" key="1">
    <source>
        <dbReference type="ARBA" id="ARBA00004236"/>
    </source>
</evidence>
<evidence type="ECO:0000256" key="3">
    <source>
        <dbReference type="ARBA" id="ARBA00022676"/>
    </source>
</evidence>
<accession>A0A563VPV5</accession>
<reference evidence="11 12" key="1">
    <citation type="submission" date="2019-01" db="EMBL/GenBank/DDBJ databases">
        <authorList>
            <person name="Brito A."/>
        </authorList>
    </citation>
    <scope>NUCLEOTIDE SEQUENCE [LARGE SCALE GENOMIC DNA]</scope>
    <source>
        <strain evidence="11">1</strain>
    </source>
</reference>
<dbReference type="InterPro" id="IPR026461">
    <property type="entry name" value="Trfase_2_rSAM/seldom_assoc"/>
</dbReference>
<comment type="function">
    <text evidence="6">Catalyzes the glycosylation of 4,4'-diaponeurosporenoate, i.e. the esterification of glucose at the C1'' position with the carboxyl group of 4,4'-diaponeurosporenic acid, to form glycosyl-4,4'-diaponeurosporenoate. This is a step in the biosynthesis of staphyloxanthin, an orange pigment present in most staphylococci strains.</text>
</comment>